<accession>A0A8S5QZA8</accession>
<name>A0A8S5QZA8_9CAUD</name>
<evidence type="ECO:0000313" key="1">
    <source>
        <dbReference type="EMBL" id="DAE24179.1"/>
    </source>
</evidence>
<organism evidence="1">
    <name type="scientific">Caudovirales sp. ctNZz8</name>
    <dbReference type="NCBI Taxonomy" id="2826772"/>
    <lineage>
        <taxon>Viruses</taxon>
        <taxon>Duplodnaviria</taxon>
        <taxon>Heunggongvirae</taxon>
        <taxon>Uroviricota</taxon>
        <taxon>Caudoviricetes</taxon>
    </lineage>
</organism>
<sequence>MNVTCDKCGELFAVRPSDIATVSSDGYEVQYFSCPRCGSSYHVMTTNERMRQLIGKHVSLAQKIKIAHMKHFKESSIRGYVQELASVENEQRLLLPALKRLGMEILKSKEDTPNGTL</sequence>
<dbReference type="EMBL" id="BK015770">
    <property type="protein sequence ID" value="DAE24179.1"/>
    <property type="molecule type" value="Genomic_DNA"/>
</dbReference>
<reference evidence="1" key="1">
    <citation type="journal article" date="2021" name="Proc. Natl. Acad. Sci. U.S.A.">
        <title>A Catalog of Tens of Thousands of Viruses from Human Metagenomes Reveals Hidden Associations with Chronic Diseases.</title>
        <authorList>
            <person name="Tisza M.J."/>
            <person name="Buck C.B."/>
        </authorList>
    </citation>
    <scope>NUCLEOTIDE SEQUENCE</scope>
    <source>
        <strain evidence="1">CtNZz8</strain>
    </source>
</reference>
<proteinExistence type="predicted"/>
<protein>
    <submittedName>
        <fullName evidence="1">MqsA</fullName>
    </submittedName>
</protein>